<organism evidence="1 2">
    <name type="scientific">Cytospora chrysosperma</name>
    <name type="common">Cytospora canker fungus</name>
    <name type="synonym">Sphaeria chrysosperma</name>
    <dbReference type="NCBI Taxonomy" id="252740"/>
    <lineage>
        <taxon>Eukaryota</taxon>
        <taxon>Fungi</taxon>
        <taxon>Dikarya</taxon>
        <taxon>Ascomycota</taxon>
        <taxon>Pezizomycotina</taxon>
        <taxon>Sordariomycetes</taxon>
        <taxon>Sordariomycetidae</taxon>
        <taxon>Diaporthales</taxon>
        <taxon>Cytosporaceae</taxon>
        <taxon>Cytospora</taxon>
    </lineage>
</organism>
<evidence type="ECO:0000313" key="2">
    <source>
        <dbReference type="Proteomes" id="UP000284375"/>
    </source>
</evidence>
<protein>
    <recommendedName>
        <fullName evidence="3">CAP20</fullName>
    </recommendedName>
</protein>
<accession>A0A423W0Z3</accession>
<proteinExistence type="predicted"/>
<dbReference type="OrthoDB" id="376826at2759"/>
<evidence type="ECO:0000313" key="1">
    <source>
        <dbReference type="EMBL" id="ROV96983.1"/>
    </source>
</evidence>
<name>A0A423W0Z3_CYTCH</name>
<evidence type="ECO:0008006" key="3">
    <source>
        <dbReference type="Google" id="ProtNLM"/>
    </source>
</evidence>
<sequence length="185" mass="20311">MSTPQVNGNTPRSSFLKHLTDYPVVHDSVETFKSNPYGAKSIQLGDSAYQTFAAPVLPYLYKPYQYVEPYVKKADDFGSKALAKVDERFPVVKKPTNEIYTNAKDLVLFPLHKGFEGKDHLLNVYSSEYKKANGDNGTGFGLIPTGKAAVATALVITGETVRLIGDFLSAKKEQTSNAVDNKVNN</sequence>
<dbReference type="STRING" id="252740.A0A423W0Z3"/>
<dbReference type="AlphaFoldDB" id="A0A423W0Z3"/>
<reference evidence="1 2" key="1">
    <citation type="submission" date="2015-09" db="EMBL/GenBank/DDBJ databases">
        <title>Host preference determinants of Valsa canker pathogens revealed by comparative genomics.</title>
        <authorList>
            <person name="Yin Z."/>
            <person name="Huang L."/>
        </authorList>
    </citation>
    <scope>NUCLEOTIDE SEQUENCE [LARGE SCALE GENOMIC DNA]</scope>
    <source>
        <strain evidence="1 2">YSFL</strain>
    </source>
</reference>
<comment type="caution">
    <text evidence="1">The sequence shown here is derived from an EMBL/GenBank/DDBJ whole genome shotgun (WGS) entry which is preliminary data.</text>
</comment>
<gene>
    <name evidence="1" type="ORF">VSDG_04144</name>
</gene>
<dbReference type="EMBL" id="LJZO01000018">
    <property type="protein sequence ID" value="ROV96983.1"/>
    <property type="molecule type" value="Genomic_DNA"/>
</dbReference>
<dbReference type="Proteomes" id="UP000284375">
    <property type="component" value="Unassembled WGS sequence"/>
</dbReference>
<keyword evidence="2" id="KW-1185">Reference proteome</keyword>